<dbReference type="GO" id="GO:0003677">
    <property type="term" value="F:DNA binding"/>
    <property type="evidence" value="ECO:0007669"/>
    <property type="project" value="InterPro"/>
</dbReference>
<reference evidence="3 4" key="1">
    <citation type="submission" date="2019-12" db="EMBL/GenBank/DDBJ databases">
        <title>Spirosoma sp. HMF4905 genome sequencing and assembly.</title>
        <authorList>
            <person name="Kang H."/>
            <person name="Cha I."/>
            <person name="Kim H."/>
            <person name="Joh K."/>
        </authorList>
    </citation>
    <scope>NUCLEOTIDE SEQUENCE [LARGE SCALE GENOMIC DNA]</scope>
    <source>
        <strain evidence="3 4">HMF4905</strain>
    </source>
</reference>
<dbReference type="Pfam" id="PF12728">
    <property type="entry name" value="HTH_17"/>
    <property type="match status" value="1"/>
</dbReference>
<dbReference type="RefSeq" id="WP_157583545.1">
    <property type="nucleotide sequence ID" value="NZ_WPIN01000002.1"/>
</dbReference>
<protein>
    <submittedName>
        <fullName evidence="3">Helix-turn-helix domain-containing protein</fullName>
    </submittedName>
</protein>
<name>A0A7K1S6G0_9BACT</name>
<evidence type="ECO:0000313" key="4">
    <source>
        <dbReference type="Proteomes" id="UP000436006"/>
    </source>
</evidence>
<dbReference type="EMBL" id="WPIN01000002">
    <property type="protein sequence ID" value="MVM29300.1"/>
    <property type="molecule type" value="Genomic_DNA"/>
</dbReference>
<dbReference type="AlphaFoldDB" id="A0A7K1S6G0"/>
<gene>
    <name evidence="3" type="ORF">GO755_04590</name>
</gene>
<dbReference type="NCBIfam" id="TIGR01764">
    <property type="entry name" value="excise"/>
    <property type="match status" value="1"/>
</dbReference>
<proteinExistence type="predicted"/>
<comment type="caution">
    <text evidence="3">The sequence shown here is derived from an EMBL/GenBank/DDBJ whole genome shotgun (WGS) entry which is preliminary data.</text>
</comment>
<evidence type="ECO:0000256" key="1">
    <source>
        <dbReference type="SAM" id="MobiDB-lite"/>
    </source>
</evidence>
<dbReference type="Proteomes" id="UP000436006">
    <property type="component" value="Unassembled WGS sequence"/>
</dbReference>
<dbReference type="SUPFAM" id="SSF46955">
    <property type="entry name" value="Putative DNA-binding domain"/>
    <property type="match status" value="1"/>
</dbReference>
<feature type="region of interest" description="Disordered" evidence="1">
    <location>
        <begin position="93"/>
        <end position="118"/>
    </location>
</feature>
<sequence>MNNPFQELADRLANIESLLTGLAQSPALTPTKIESDPLNVSQVAQLLGLTNQTIYDKVHDNTLPHVKQGNRIYFFRDELIQWLKSGRQQTSDELQAKASQVVGTTLSTRRRRGGRQQQ</sequence>
<dbReference type="InterPro" id="IPR010093">
    <property type="entry name" value="SinI_DNA-bd"/>
</dbReference>
<feature type="compositionally biased region" description="Basic residues" evidence="1">
    <location>
        <begin position="108"/>
        <end position="118"/>
    </location>
</feature>
<dbReference type="InterPro" id="IPR009061">
    <property type="entry name" value="DNA-bd_dom_put_sf"/>
</dbReference>
<evidence type="ECO:0000259" key="2">
    <source>
        <dbReference type="Pfam" id="PF12728"/>
    </source>
</evidence>
<organism evidence="3 4">
    <name type="scientific">Spirosoma arboris</name>
    <dbReference type="NCBI Taxonomy" id="2682092"/>
    <lineage>
        <taxon>Bacteria</taxon>
        <taxon>Pseudomonadati</taxon>
        <taxon>Bacteroidota</taxon>
        <taxon>Cytophagia</taxon>
        <taxon>Cytophagales</taxon>
        <taxon>Cytophagaceae</taxon>
        <taxon>Spirosoma</taxon>
    </lineage>
</organism>
<feature type="compositionally biased region" description="Polar residues" evidence="1">
    <location>
        <begin position="93"/>
        <end position="107"/>
    </location>
</feature>
<keyword evidence="4" id="KW-1185">Reference proteome</keyword>
<feature type="domain" description="Helix-turn-helix" evidence="2">
    <location>
        <begin position="38"/>
        <end position="86"/>
    </location>
</feature>
<dbReference type="InterPro" id="IPR041657">
    <property type="entry name" value="HTH_17"/>
</dbReference>
<accession>A0A7K1S6G0</accession>
<evidence type="ECO:0000313" key="3">
    <source>
        <dbReference type="EMBL" id="MVM29300.1"/>
    </source>
</evidence>